<name>A0A2Z7D5W4_9LAMI</name>
<dbReference type="Proteomes" id="UP000250235">
    <property type="component" value="Unassembled WGS sequence"/>
</dbReference>
<evidence type="ECO:0000313" key="3">
    <source>
        <dbReference type="Proteomes" id="UP000250235"/>
    </source>
</evidence>
<feature type="compositionally biased region" description="Basic and acidic residues" evidence="1">
    <location>
        <begin position="111"/>
        <end position="120"/>
    </location>
</feature>
<dbReference type="EMBL" id="KQ989080">
    <property type="protein sequence ID" value="KZV54873.1"/>
    <property type="molecule type" value="Genomic_DNA"/>
</dbReference>
<feature type="compositionally biased region" description="Polar residues" evidence="1">
    <location>
        <begin position="51"/>
        <end position="65"/>
    </location>
</feature>
<sequence>MLCMRTRLQLKTGSQRNLKKHLNNTTDQLSKSVHGVCEHMELPLVSAHGTRCTQTNTSPRGTRGQTPVRRATEKQQLNSNRLNANAMYENKTTTEDREPKKSQETSQQHNRSTEQKCPRAHEMWELPTSLIVANRSQQGDETYGSYPLILQYQHPDLTPKTRSNLKATRLHRSTPQHEPGLRIGSVHAQLTTRTYSNLDPCQTTMFRYPRDIFHLLDQNGARLPDLITGSEYS</sequence>
<proteinExistence type="predicted"/>
<feature type="compositionally biased region" description="Polar residues" evidence="1">
    <location>
        <begin position="74"/>
        <end position="83"/>
    </location>
</feature>
<dbReference type="AlphaFoldDB" id="A0A2Z7D5W4"/>
<accession>A0A2Z7D5W4</accession>
<evidence type="ECO:0000256" key="1">
    <source>
        <dbReference type="SAM" id="MobiDB-lite"/>
    </source>
</evidence>
<gene>
    <name evidence="2" type="ORF">F511_39172</name>
</gene>
<reference evidence="2 3" key="1">
    <citation type="journal article" date="2015" name="Proc. Natl. Acad. Sci. U.S.A.">
        <title>The resurrection genome of Boea hygrometrica: A blueprint for survival of dehydration.</title>
        <authorList>
            <person name="Xiao L."/>
            <person name="Yang G."/>
            <person name="Zhang L."/>
            <person name="Yang X."/>
            <person name="Zhao S."/>
            <person name="Ji Z."/>
            <person name="Zhou Q."/>
            <person name="Hu M."/>
            <person name="Wang Y."/>
            <person name="Chen M."/>
            <person name="Xu Y."/>
            <person name="Jin H."/>
            <person name="Xiao X."/>
            <person name="Hu G."/>
            <person name="Bao F."/>
            <person name="Hu Y."/>
            <person name="Wan P."/>
            <person name="Li L."/>
            <person name="Deng X."/>
            <person name="Kuang T."/>
            <person name="Xiang C."/>
            <person name="Zhu J.K."/>
            <person name="Oliver M.J."/>
            <person name="He Y."/>
        </authorList>
    </citation>
    <scope>NUCLEOTIDE SEQUENCE [LARGE SCALE GENOMIC DNA]</scope>
    <source>
        <strain evidence="3">cv. XS01</strain>
    </source>
</reference>
<feature type="region of interest" description="Disordered" evidence="1">
    <location>
        <begin position="48"/>
        <end position="120"/>
    </location>
</feature>
<evidence type="ECO:0000313" key="2">
    <source>
        <dbReference type="EMBL" id="KZV54873.1"/>
    </source>
</evidence>
<keyword evidence="3" id="KW-1185">Reference proteome</keyword>
<protein>
    <submittedName>
        <fullName evidence="2">Splicing factor 3B subunit 1-like</fullName>
    </submittedName>
</protein>
<feature type="compositionally biased region" description="Basic and acidic residues" evidence="1">
    <location>
        <begin position="92"/>
        <end position="103"/>
    </location>
</feature>
<organism evidence="2 3">
    <name type="scientific">Dorcoceras hygrometricum</name>
    <dbReference type="NCBI Taxonomy" id="472368"/>
    <lineage>
        <taxon>Eukaryota</taxon>
        <taxon>Viridiplantae</taxon>
        <taxon>Streptophyta</taxon>
        <taxon>Embryophyta</taxon>
        <taxon>Tracheophyta</taxon>
        <taxon>Spermatophyta</taxon>
        <taxon>Magnoliopsida</taxon>
        <taxon>eudicotyledons</taxon>
        <taxon>Gunneridae</taxon>
        <taxon>Pentapetalae</taxon>
        <taxon>asterids</taxon>
        <taxon>lamiids</taxon>
        <taxon>Lamiales</taxon>
        <taxon>Gesneriaceae</taxon>
        <taxon>Didymocarpoideae</taxon>
        <taxon>Trichosporeae</taxon>
        <taxon>Loxocarpinae</taxon>
        <taxon>Dorcoceras</taxon>
    </lineage>
</organism>